<accession>X0XNK7</accession>
<dbReference type="EMBL" id="BARS01049924">
    <property type="protein sequence ID" value="GAG38233.1"/>
    <property type="molecule type" value="Genomic_DNA"/>
</dbReference>
<protein>
    <submittedName>
        <fullName evidence="1">Uncharacterized protein</fullName>
    </submittedName>
</protein>
<evidence type="ECO:0000313" key="1">
    <source>
        <dbReference type="EMBL" id="GAG38233.1"/>
    </source>
</evidence>
<proteinExistence type="predicted"/>
<feature type="non-terminal residue" evidence="1">
    <location>
        <position position="36"/>
    </location>
</feature>
<gene>
    <name evidence="1" type="ORF">S01H1_74607</name>
</gene>
<name>X0XNK7_9ZZZZ</name>
<dbReference type="AlphaFoldDB" id="X0XNK7"/>
<comment type="caution">
    <text evidence="1">The sequence shown here is derived from an EMBL/GenBank/DDBJ whole genome shotgun (WGS) entry which is preliminary data.</text>
</comment>
<reference evidence="1" key="1">
    <citation type="journal article" date="2014" name="Front. Microbiol.">
        <title>High frequency of phylogenetically diverse reductive dehalogenase-homologous genes in deep subseafloor sedimentary metagenomes.</title>
        <authorList>
            <person name="Kawai M."/>
            <person name="Futagami T."/>
            <person name="Toyoda A."/>
            <person name="Takaki Y."/>
            <person name="Nishi S."/>
            <person name="Hori S."/>
            <person name="Arai W."/>
            <person name="Tsubouchi T."/>
            <person name="Morono Y."/>
            <person name="Uchiyama I."/>
            <person name="Ito T."/>
            <person name="Fujiyama A."/>
            <person name="Inagaki F."/>
            <person name="Takami H."/>
        </authorList>
    </citation>
    <scope>NUCLEOTIDE SEQUENCE</scope>
    <source>
        <strain evidence="1">Expedition CK06-06</strain>
    </source>
</reference>
<sequence length="36" mass="4124">MQILRYTAVALHFAYYNFVRIHGALRVTPVMEAGIT</sequence>
<organism evidence="1">
    <name type="scientific">marine sediment metagenome</name>
    <dbReference type="NCBI Taxonomy" id="412755"/>
    <lineage>
        <taxon>unclassified sequences</taxon>
        <taxon>metagenomes</taxon>
        <taxon>ecological metagenomes</taxon>
    </lineage>
</organism>